<dbReference type="GO" id="GO:0043130">
    <property type="term" value="F:ubiquitin binding"/>
    <property type="evidence" value="ECO:0007669"/>
    <property type="project" value="InterPro"/>
</dbReference>
<dbReference type="SMART" id="SM00546">
    <property type="entry name" value="CUE"/>
    <property type="match status" value="1"/>
</dbReference>
<dbReference type="EMBL" id="SPNW01000002">
    <property type="protein sequence ID" value="TIA93342.1"/>
    <property type="molecule type" value="Genomic_DNA"/>
</dbReference>
<organism evidence="2 3">
    <name type="scientific">Wallemia hederae</name>
    <dbReference type="NCBI Taxonomy" id="1540922"/>
    <lineage>
        <taxon>Eukaryota</taxon>
        <taxon>Fungi</taxon>
        <taxon>Dikarya</taxon>
        <taxon>Basidiomycota</taxon>
        <taxon>Wallemiomycotina</taxon>
        <taxon>Wallemiomycetes</taxon>
        <taxon>Wallemiales</taxon>
        <taxon>Wallemiaceae</taxon>
        <taxon>Wallemia</taxon>
    </lineage>
</organism>
<reference evidence="2 3" key="1">
    <citation type="submission" date="2019-03" db="EMBL/GenBank/DDBJ databases">
        <title>Sequencing 23 genomes of Wallemia ichthyophaga.</title>
        <authorList>
            <person name="Gostincar C."/>
        </authorList>
    </citation>
    <scope>NUCLEOTIDE SEQUENCE [LARGE SCALE GENOMIC DNA]</scope>
    <source>
        <strain evidence="2 3">EXF-5753</strain>
    </source>
</reference>
<protein>
    <recommendedName>
        <fullName evidence="1">CUE domain-containing protein</fullName>
    </recommendedName>
</protein>
<dbReference type="Proteomes" id="UP000310189">
    <property type="component" value="Unassembled WGS sequence"/>
</dbReference>
<evidence type="ECO:0000313" key="2">
    <source>
        <dbReference type="EMBL" id="TIA93342.1"/>
    </source>
</evidence>
<dbReference type="AlphaFoldDB" id="A0A4T0FWR0"/>
<accession>A0A4T0FWR0</accession>
<evidence type="ECO:0000259" key="1">
    <source>
        <dbReference type="PROSITE" id="PS51140"/>
    </source>
</evidence>
<comment type="caution">
    <text evidence="2">The sequence shown here is derived from an EMBL/GenBank/DDBJ whole genome shotgun (WGS) entry which is preliminary data.</text>
</comment>
<sequence length="177" mass="19666">MEDLFSILIAVGAIYGFYRWFNSTASPTNSASAVRQADVQALRTLFPQVDNAALVYDLMQTRSIERTAENVLRRGRLAAPPSGFSLPSHLIVEPLTETAPINSNSNSASASGTPSTKTNKNLIEKYNLENRDVDSIQVDKGWAATTGERDKQLKERKAKMILDARKKLIEKKKREVL</sequence>
<dbReference type="CDD" id="cd14424">
    <property type="entry name" value="CUE_Cue1p_like"/>
    <property type="match status" value="1"/>
</dbReference>
<feature type="domain" description="CUE" evidence="1">
    <location>
        <begin position="34"/>
        <end position="77"/>
    </location>
</feature>
<gene>
    <name evidence="2" type="ORF">E3P99_00123</name>
</gene>
<dbReference type="Gene3D" id="1.10.8.10">
    <property type="entry name" value="DNA helicase RuvA subunit, C-terminal domain"/>
    <property type="match status" value="1"/>
</dbReference>
<proteinExistence type="predicted"/>
<dbReference type="Pfam" id="PF02845">
    <property type="entry name" value="CUE"/>
    <property type="match status" value="1"/>
</dbReference>
<dbReference type="OrthoDB" id="3824970at2759"/>
<name>A0A4T0FWR0_9BASI</name>
<keyword evidence="3" id="KW-1185">Reference proteome</keyword>
<dbReference type="PROSITE" id="PS51140">
    <property type="entry name" value="CUE"/>
    <property type="match status" value="1"/>
</dbReference>
<dbReference type="InterPro" id="IPR003892">
    <property type="entry name" value="CUE"/>
</dbReference>
<evidence type="ECO:0000313" key="3">
    <source>
        <dbReference type="Proteomes" id="UP000310189"/>
    </source>
</evidence>